<accession>A0A7R8CL08</accession>
<dbReference type="InterPro" id="IPR012674">
    <property type="entry name" value="Calycin"/>
</dbReference>
<organism evidence="1 2">
    <name type="scientific">Lepeophtheirus salmonis</name>
    <name type="common">Salmon louse</name>
    <name type="synonym">Caligus salmonis</name>
    <dbReference type="NCBI Taxonomy" id="72036"/>
    <lineage>
        <taxon>Eukaryota</taxon>
        <taxon>Metazoa</taxon>
        <taxon>Ecdysozoa</taxon>
        <taxon>Arthropoda</taxon>
        <taxon>Crustacea</taxon>
        <taxon>Multicrustacea</taxon>
        <taxon>Hexanauplia</taxon>
        <taxon>Copepoda</taxon>
        <taxon>Siphonostomatoida</taxon>
        <taxon>Caligidae</taxon>
        <taxon>Lepeophtheirus</taxon>
    </lineage>
</organism>
<gene>
    <name evidence="1" type="ORF">LSAA_3265</name>
</gene>
<protein>
    <submittedName>
        <fullName evidence="1">DCC</fullName>
    </submittedName>
</protein>
<dbReference type="Proteomes" id="UP000675881">
    <property type="component" value="Chromosome 11"/>
</dbReference>
<dbReference type="AlphaFoldDB" id="A0A7R8CL08"/>
<reference evidence="1" key="1">
    <citation type="submission" date="2021-02" db="EMBL/GenBank/DDBJ databases">
        <authorList>
            <person name="Bekaert M."/>
        </authorList>
    </citation>
    <scope>NUCLEOTIDE SEQUENCE</scope>
    <source>
        <strain evidence="1">IoA-00</strain>
    </source>
</reference>
<dbReference type="OrthoDB" id="10527930at2759"/>
<keyword evidence="2" id="KW-1185">Reference proteome</keyword>
<dbReference type="SUPFAM" id="SSF50814">
    <property type="entry name" value="Lipocalins"/>
    <property type="match status" value="1"/>
</dbReference>
<evidence type="ECO:0000313" key="2">
    <source>
        <dbReference type="Proteomes" id="UP000675881"/>
    </source>
</evidence>
<name>A0A7R8CL08_LEPSM</name>
<proteinExistence type="predicted"/>
<sequence>MVQKKSSSQTISIVALLFLVGFVTGEFNLEGSWKEDQYKREHLNDFLYAIGMSWFKRVYVTSTSWENTQNIEVDGDKYHITGVKGPHAESFDISFVADNITVTDIPMGSLGGVMDGTAELKNGVLYTYLANKETGIVEMKISRKMIDDIDEKPAFEFKNVHIPSGVVYKAVFYQAKLMKGKNHRLL</sequence>
<dbReference type="EMBL" id="HG994590">
    <property type="protein sequence ID" value="CAF2809165.1"/>
    <property type="molecule type" value="Genomic_DNA"/>
</dbReference>
<evidence type="ECO:0000313" key="1">
    <source>
        <dbReference type="EMBL" id="CAF2809165.1"/>
    </source>
</evidence>
<dbReference type="Gene3D" id="2.40.128.20">
    <property type="match status" value="1"/>
</dbReference>